<dbReference type="CDD" id="cd00082">
    <property type="entry name" value="HisKA"/>
    <property type="match status" value="1"/>
</dbReference>
<dbReference type="AlphaFoldDB" id="A0A516IPP3"/>
<dbReference type="InterPro" id="IPR005467">
    <property type="entry name" value="His_kinase_dom"/>
</dbReference>
<dbReference type="PROSITE" id="PS50109">
    <property type="entry name" value="HIS_KIN"/>
    <property type="match status" value="1"/>
</dbReference>
<comment type="catalytic activity">
    <reaction evidence="1">
        <text>ATP + protein L-histidine = ADP + protein N-phospho-L-histidine.</text>
        <dbReference type="EC" id="2.7.13.3"/>
    </reaction>
</comment>
<dbReference type="SUPFAM" id="SSF47384">
    <property type="entry name" value="Homodimeric domain of signal transducing histidine kinase"/>
    <property type="match status" value="1"/>
</dbReference>
<keyword evidence="3" id="KW-0597">Phosphoprotein</keyword>
<dbReference type="Pfam" id="PF02518">
    <property type="entry name" value="HATPase_c"/>
    <property type="match status" value="1"/>
</dbReference>
<evidence type="ECO:0000256" key="6">
    <source>
        <dbReference type="SAM" id="Coils"/>
    </source>
</evidence>
<keyword evidence="7" id="KW-1133">Transmembrane helix</keyword>
<proteinExistence type="predicted"/>
<dbReference type="PRINTS" id="PR00344">
    <property type="entry name" value="BCTRLSENSOR"/>
</dbReference>
<keyword evidence="4" id="KW-0808">Transferase</keyword>
<dbReference type="Gene3D" id="1.10.287.130">
    <property type="match status" value="1"/>
</dbReference>
<evidence type="ECO:0000313" key="9">
    <source>
        <dbReference type="EMBL" id="QDP18908.1"/>
    </source>
</evidence>
<keyword evidence="5 9" id="KW-0418">Kinase</keyword>
<dbReference type="InterPro" id="IPR003661">
    <property type="entry name" value="HisK_dim/P_dom"/>
</dbReference>
<evidence type="ECO:0000256" key="2">
    <source>
        <dbReference type="ARBA" id="ARBA00012438"/>
    </source>
</evidence>
<dbReference type="InterPro" id="IPR004358">
    <property type="entry name" value="Sig_transdc_His_kin-like_C"/>
</dbReference>
<dbReference type="PANTHER" id="PTHR42878:SF15">
    <property type="entry name" value="BACTERIOPHYTOCHROME"/>
    <property type="match status" value="1"/>
</dbReference>
<evidence type="ECO:0000259" key="8">
    <source>
        <dbReference type="PROSITE" id="PS50109"/>
    </source>
</evidence>
<keyword evidence="6" id="KW-0175">Coiled coil</keyword>
<dbReference type="SMART" id="SM00387">
    <property type="entry name" value="HATPase_c"/>
    <property type="match status" value="1"/>
</dbReference>
<accession>A0A516IPP3</accession>
<dbReference type="EC" id="2.7.13.3" evidence="2"/>
<feature type="coiled-coil region" evidence="6">
    <location>
        <begin position="211"/>
        <end position="249"/>
    </location>
</feature>
<organism evidence="9 10">
    <name type="scientific">Sphingomonas xanthus</name>
    <dbReference type="NCBI Taxonomy" id="2594473"/>
    <lineage>
        <taxon>Bacteria</taxon>
        <taxon>Pseudomonadati</taxon>
        <taxon>Pseudomonadota</taxon>
        <taxon>Alphaproteobacteria</taxon>
        <taxon>Sphingomonadales</taxon>
        <taxon>Sphingomonadaceae</taxon>
        <taxon>Sphingomonas</taxon>
    </lineage>
</organism>
<evidence type="ECO:0000313" key="10">
    <source>
        <dbReference type="Proteomes" id="UP000321857"/>
    </source>
</evidence>
<protein>
    <recommendedName>
        <fullName evidence="2">histidine kinase</fullName>
        <ecNumber evidence="2">2.7.13.3</ecNumber>
    </recommendedName>
</protein>
<dbReference type="SUPFAM" id="SSF55874">
    <property type="entry name" value="ATPase domain of HSP90 chaperone/DNA topoisomerase II/histidine kinase"/>
    <property type="match status" value="1"/>
</dbReference>
<dbReference type="KEGG" id="sxa:FMM02_02380"/>
<dbReference type="Proteomes" id="UP000321857">
    <property type="component" value="Chromosome"/>
</dbReference>
<keyword evidence="7" id="KW-0472">Membrane</keyword>
<keyword evidence="10" id="KW-1185">Reference proteome</keyword>
<evidence type="ECO:0000256" key="7">
    <source>
        <dbReference type="SAM" id="Phobius"/>
    </source>
</evidence>
<dbReference type="InterPro" id="IPR036890">
    <property type="entry name" value="HATPase_C_sf"/>
</dbReference>
<dbReference type="GO" id="GO:0000155">
    <property type="term" value="F:phosphorelay sensor kinase activity"/>
    <property type="evidence" value="ECO:0007669"/>
    <property type="project" value="InterPro"/>
</dbReference>
<dbReference type="EMBL" id="CP041659">
    <property type="protein sequence ID" value="QDP18908.1"/>
    <property type="molecule type" value="Genomic_DNA"/>
</dbReference>
<gene>
    <name evidence="9" type="ORF">FMM02_02380</name>
</gene>
<dbReference type="Pfam" id="PF05227">
    <property type="entry name" value="CHASE3"/>
    <property type="match status" value="1"/>
</dbReference>
<dbReference type="InterPro" id="IPR050351">
    <property type="entry name" value="BphY/WalK/GraS-like"/>
</dbReference>
<dbReference type="InterPro" id="IPR007891">
    <property type="entry name" value="CHASE3"/>
</dbReference>
<feature type="transmembrane region" description="Helical" evidence="7">
    <location>
        <begin position="191"/>
        <end position="211"/>
    </location>
</feature>
<dbReference type="GO" id="GO:0030295">
    <property type="term" value="F:protein kinase activator activity"/>
    <property type="evidence" value="ECO:0007669"/>
    <property type="project" value="TreeGrafter"/>
</dbReference>
<dbReference type="Gene3D" id="3.30.565.10">
    <property type="entry name" value="Histidine kinase-like ATPase, C-terminal domain"/>
    <property type="match status" value="1"/>
</dbReference>
<reference evidence="9 10" key="1">
    <citation type="submission" date="2019-07" db="EMBL/GenBank/DDBJ databases">
        <title>Sphingomonas AE3 Genome sequencing and assembly.</title>
        <authorList>
            <person name="Kim H."/>
        </authorList>
    </citation>
    <scope>NUCLEOTIDE SEQUENCE [LARGE SCALE GENOMIC DNA]</scope>
    <source>
        <strain evidence="9 10">AE3</strain>
    </source>
</reference>
<dbReference type="SMART" id="SM00388">
    <property type="entry name" value="HisKA"/>
    <property type="match status" value="1"/>
</dbReference>
<evidence type="ECO:0000256" key="1">
    <source>
        <dbReference type="ARBA" id="ARBA00000085"/>
    </source>
</evidence>
<dbReference type="RefSeq" id="WP_147493368.1">
    <property type="nucleotide sequence ID" value="NZ_CP041659.1"/>
</dbReference>
<dbReference type="InterPro" id="IPR036097">
    <property type="entry name" value="HisK_dim/P_sf"/>
</dbReference>
<evidence type="ECO:0000256" key="4">
    <source>
        <dbReference type="ARBA" id="ARBA00022679"/>
    </source>
</evidence>
<dbReference type="GO" id="GO:0000156">
    <property type="term" value="F:phosphorelay response regulator activity"/>
    <property type="evidence" value="ECO:0007669"/>
    <property type="project" value="TreeGrafter"/>
</dbReference>
<dbReference type="GO" id="GO:0007234">
    <property type="term" value="P:osmosensory signaling via phosphorelay pathway"/>
    <property type="evidence" value="ECO:0007669"/>
    <property type="project" value="TreeGrafter"/>
</dbReference>
<dbReference type="OrthoDB" id="9808408at2"/>
<dbReference type="CDD" id="cd19410">
    <property type="entry name" value="HK9-like_sensor"/>
    <property type="match status" value="1"/>
</dbReference>
<evidence type="ECO:0000256" key="3">
    <source>
        <dbReference type="ARBA" id="ARBA00022553"/>
    </source>
</evidence>
<name>A0A516IPP3_9SPHN</name>
<feature type="domain" description="Histidine kinase" evidence="8">
    <location>
        <begin position="256"/>
        <end position="492"/>
    </location>
</feature>
<evidence type="ECO:0000256" key="5">
    <source>
        <dbReference type="ARBA" id="ARBA00022777"/>
    </source>
</evidence>
<keyword evidence="7" id="KW-0812">Transmembrane</keyword>
<dbReference type="PANTHER" id="PTHR42878">
    <property type="entry name" value="TWO-COMPONENT HISTIDINE KINASE"/>
    <property type="match status" value="1"/>
</dbReference>
<dbReference type="Pfam" id="PF00512">
    <property type="entry name" value="HisKA"/>
    <property type="match status" value="1"/>
</dbReference>
<dbReference type="InterPro" id="IPR003594">
    <property type="entry name" value="HATPase_dom"/>
</dbReference>
<sequence length="499" mass="56297">MIMFQIDDRRFNRLAIAGLIVGFLLVLAAFAASLWVFRSNTQANALVERTHDIVDEIARLEIMVERAETARRGIVLWPDIYRVGIYQESVAAIPHSIDRLKKLVEANPDQVERVRELEQTLRFHVREMDDSVDLARSGETLGAQQIFIADISSQPTIRAIRTQADAMRSEEIRRLEQRTAAVGRNILHVQYALALTGLLLMLLGAATFWLVRRYTRDLTTTRDRLKLLNNDLESAVDERTRDLTRANEEIQRFAYIVSHDLRSPLVNVMGFTAELDRAGKIVTAFVESVETQHPELVDEEARLAAREDLPEAIGFIRSSTQKMDRLINAILDLSRQGRRVLTPEHMPMDQVIADIADSLAVQAEKRGAAIRIESPLPDINHDRLAVEQLFSNLIENATKYLHPGRAGKVVVRGKRDGKRVRFEVEDNGRGIAPEDHERVFELFRRSGKQDQEGEGIGLANVRALAYRLGGMVTVKSALSEGSTFIVDLPVTFAKEGKEQ</sequence>